<feature type="compositionally biased region" description="Pro residues" evidence="2">
    <location>
        <begin position="68"/>
        <end position="84"/>
    </location>
</feature>
<gene>
    <name evidence="4" type="ORF">T310_2298</name>
</gene>
<proteinExistence type="predicted"/>
<accession>A0A0F4YZZ2</accession>
<reference evidence="4 5" key="1">
    <citation type="submission" date="2015-04" db="EMBL/GenBank/DDBJ databases">
        <authorList>
            <person name="Heijne W.H."/>
            <person name="Fedorova N.D."/>
            <person name="Nierman W.C."/>
            <person name="Vollebregt A.W."/>
            <person name="Zhao Z."/>
            <person name="Wu L."/>
            <person name="Kumar M."/>
            <person name="Stam H."/>
            <person name="van den Berg M.A."/>
            <person name="Pel H.J."/>
        </authorList>
    </citation>
    <scope>NUCLEOTIDE SEQUENCE [LARGE SCALE GENOMIC DNA]</scope>
    <source>
        <strain evidence="4 5">CBS 393.64</strain>
    </source>
</reference>
<keyword evidence="1 3" id="KW-0732">Signal</keyword>
<sequence length="526" mass="58435">MWNLLFTPILLLSSINLASSTKVTLPNWNFKYDSQGNVLDAHGKYYFYGTAYNCGFRWRTDRGIQQTTPPPFAASKPTPRPTSIPGPTRATSSMPRRTSGRAAAPSTAPVPAQSPAEPAHERVRPVDQHRCVQVRLCGVHVGQACWPLCRKNSPVMARERGGGDFGNGDFGIVIGPDGKGYIAYDNAPAIPKHSIFQNPNLTYGIVQELSEDYTDVTDNYVITDLANIEAWDMIYRDGWWYLIRIDNYICQFGHICGYCTGTDTSYIKSRDPMGLWLAKDRVYFTNTSCGGQHNMVAQLPSGNSNSSDPYVWLYGSDIWTADVNEGKAGSHWEPLTFLPDGSISPLDCTAPEYVIDVPVTESQVIDVVANATVSSAPGNYTWECGFGIHDRSILYQFFQAPKSGNVTEIGVNIAQQSNNAPVTISLVHVYNISELFSPTGGVEPLWSKTYPVDTIGWSFPMGEWYALELAATAVSIPYCYLQRETDYDTSNIFVPPKSFLAEIRLGKYPLYPLMDKELRYYVQIAD</sequence>
<organism evidence="4 5">
    <name type="scientific">Rasamsonia emersonii (strain ATCC 16479 / CBS 393.64 / IMI 116815)</name>
    <dbReference type="NCBI Taxonomy" id="1408163"/>
    <lineage>
        <taxon>Eukaryota</taxon>
        <taxon>Fungi</taxon>
        <taxon>Dikarya</taxon>
        <taxon>Ascomycota</taxon>
        <taxon>Pezizomycotina</taxon>
        <taxon>Eurotiomycetes</taxon>
        <taxon>Eurotiomycetidae</taxon>
        <taxon>Eurotiales</taxon>
        <taxon>Trichocomaceae</taxon>
        <taxon>Rasamsonia</taxon>
    </lineage>
</organism>
<dbReference type="EMBL" id="LASV01000090">
    <property type="protein sequence ID" value="KKA23665.1"/>
    <property type="molecule type" value="Genomic_DNA"/>
</dbReference>
<dbReference type="GeneID" id="25314649"/>
<dbReference type="Proteomes" id="UP000053958">
    <property type="component" value="Unassembled WGS sequence"/>
</dbReference>
<keyword evidence="5" id="KW-1185">Reference proteome</keyword>
<dbReference type="OrthoDB" id="9970295at2759"/>
<dbReference type="InterPro" id="IPR023296">
    <property type="entry name" value="Glyco_hydro_beta-prop_sf"/>
</dbReference>
<feature type="signal peptide" evidence="3">
    <location>
        <begin position="1"/>
        <end position="20"/>
    </location>
</feature>
<dbReference type="Gene3D" id="2.115.10.20">
    <property type="entry name" value="Glycosyl hydrolase domain, family 43"/>
    <property type="match status" value="1"/>
</dbReference>
<name>A0A0F4YZZ2_RASE3</name>
<feature type="chain" id="PRO_5002482070" evidence="3">
    <location>
        <begin position="21"/>
        <end position="526"/>
    </location>
</feature>
<comment type="caution">
    <text evidence="4">The sequence shown here is derived from an EMBL/GenBank/DDBJ whole genome shotgun (WGS) entry which is preliminary data.</text>
</comment>
<protein>
    <submittedName>
        <fullName evidence="4">Uncharacterized protein</fullName>
    </submittedName>
</protein>
<dbReference type="SUPFAM" id="SSF75005">
    <property type="entry name" value="Arabinanase/levansucrase/invertase"/>
    <property type="match status" value="1"/>
</dbReference>
<evidence type="ECO:0000256" key="1">
    <source>
        <dbReference type="ARBA" id="ARBA00022729"/>
    </source>
</evidence>
<feature type="region of interest" description="Disordered" evidence="2">
    <location>
        <begin position="65"/>
        <end position="122"/>
    </location>
</feature>
<evidence type="ECO:0000313" key="5">
    <source>
        <dbReference type="Proteomes" id="UP000053958"/>
    </source>
</evidence>
<evidence type="ECO:0000256" key="2">
    <source>
        <dbReference type="SAM" id="MobiDB-lite"/>
    </source>
</evidence>
<dbReference type="RefSeq" id="XP_013330277.1">
    <property type="nucleotide sequence ID" value="XM_013474823.1"/>
</dbReference>
<dbReference type="AlphaFoldDB" id="A0A0F4YZZ2"/>
<evidence type="ECO:0000256" key="3">
    <source>
        <dbReference type="SAM" id="SignalP"/>
    </source>
</evidence>
<evidence type="ECO:0000313" key="4">
    <source>
        <dbReference type="EMBL" id="KKA23665.1"/>
    </source>
</evidence>